<sequence>MAGSLFNKFKGDEVKVLLLRELREMLQVQGKTMQLIKQVLLSVITVRDQLAFLAAIQEFPVRQACQNQKQFPKQNAAFQD</sequence>
<proteinExistence type="predicted"/>
<comment type="caution">
    <text evidence="1">The sequence shown here is derived from an EMBL/GenBank/DDBJ whole genome shotgun (WGS) entry which is preliminary data.</text>
</comment>
<organism evidence="1 2">
    <name type="scientific">Tanacetum coccineum</name>
    <dbReference type="NCBI Taxonomy" id="301880"/>
    <lineage>
        <taxon>Eukaryota</taxon>
        <taxon>Viridiplantae</taxon>
        <taxon>Streptophyta</taxon>
        <taxon>Embryophyta</taxon>
        <taxon>Tracheophyta</taxon>
        <taxon>Spermatophyta</taxon>
        <taxon>Magnoliopsida</taxon>
        <taxon>eudicotyledons</taxon>
        <taxon>Gunneridae</taxon>
        <taxon>Pentapetalae</taxon>
        <taxon>asterids</taxon>
        <taxon>campanulids</taxon>
        <taxon>Asterales</taxon>
        <taxon>Asteraceae</taxon>
        <taxon>Asteroideae</taxon>
        <taxon>Anthemideae</taxon>
        <taxon>Anthemidinae</taxon>
        <taxon>Tanacetum</taxon>
    </lineage>
</organism>
<dbReference type="Proteomes" id="UP001151760">
    <property type="component" value="Unassembled WGS sequence"/>
</dbReference>
<dbReference type="EMBL" id="BQNB010011702">
    <property type="protein sequence ID" value="GJS94054.1"/>
    <property type="molecule type" value="Genomic_DNA"/>
</dbReference>
<accession>A0ABQ4ZUU0</accession>
<reference evidence="1" key="2">
    <citation type="submission" date="2022-01" db="EMBL/GenBank/DDBJ databases">
        <authorList>
            <person name="Yamashiro T."/>
            <person name="Shiraishi A."/>
            <person name="Satake H."/>
            <person name="Nakayama K."/>
        </authorList>
    </citation>
    <scope>NUCLEOTIDE SEQUENCE</scope>
</reference>
<evidence type="ECO:0000313" key="2">
    <source>
        <dbReference type="Proteomes" id="UP001151760"/>
    </source>
</evidence>
<name>A0ABQ4ZUU0_9ASTR</name>
<evidence type="ECO:0000313" key="1">
    <source>
        <dbReference type="EMBL" id="GJS94054.1"/>
    </source>
</evidence>
<reference evidence="1" key="1">
    <citation type="journal article" date="2022" name="Int. J. Mol. Sci.">
        <title>Draft Genome of Tanacetum Coccineum: Genomic Comparison of Closely Related Tanacetum-Family Plants.</title>
        <authorList>
            <person name="Yamashiro T."/>
            <person name="Shiraishi A."/>
            <person name="Nakayama K."/>
            <person name="Satake H."/>
        </authorList>
    </citation>
    <scope>NUCLEOTIDE SEQUENCE</scope>
</reference>
<protein>
    <submittedName>
        <fullName evidence="1">Uncharacterized protein</fullName>
    </submittedName>
</protein>
<keyword evidence="2" id="KW-1185">Reference proteome</keyword>
<gene>
    <name evidence="1" type="ORF">Tco_0801022</name>
</gene>